<dbReference type="STRING" id="230819.A0A5C3L690"/>
<dbReference type="Pfam" id="PF05730">
    <property type="entry name" value="CFEM"/>
    <property type="match status" value="1"/>
</dbReference>
<dbReference type="Proteomes" id="UP000307440">
    <property type="component" value="Unassembled WGS sequence"/>
</dbReference>
<evidence type="ECO:0000313" key="9">
    <source>
        <dbReference type="Proteomes" id="UP000307440"/>
    </source>
</evidence>
<reference evidence="8 9" key="1">
    <citation type="journal article" date="2019" name="Nat. Ecol. Evol.">
        <title>Megaphylogeny resolves global patterns of mushroom evolution.</title>
        <authorList>
            <person name="Varga T."/>
            <person name="Krizsan K."/>
            <person name="Foldi C."/>
            <person name="Dima B."/>
            <person name="Sanchez-Garcia M."/>
            <person name="Sanchez-Ramirez S."/>
            <person name="Szollosi G.J."/>
            <person name="Szarkandi J.G."/>
            <person name="Papp V."/>
            <person name="Albert L."/>
            <person name="Andreopoulos W."/>
            <person name="Angelini C."/>
            <person name="Antonin V."/>
            <person name="Barry K.W."/>
            <person name="Bougher N.L."/>
            <person name="Buchanan P."/>
            <person name="Buyck B."/>
            <person name="Bense V."/>
            <person name="Catcheside P."/>
            <person name="Chovatia M."/>
            <person name="Cooper J."/>
            <person name="Damon W."/>
            <person name="Desjardin D."/>
            <person name="Finy P."/>
            <person name="Geml J."/>
            <person name="Haridas S."/>
            <person name="Hughes K."/>
            <person name="Justo A."/>
            <person name="Karasinski D."/>
            <person name="Kautmanova I."/>
            <person name="Kiss B."/>
            <person name="Kocsube S."/>
            <person name="Kotiranta H."/>
            <person name="LaButti K.M."/>
            <person name="Lechner B.E."/>
            <person name="Liimatainen K."/>
            <person name="Lipzen A."/>
            <person name="Lukacs Z."/>
            <person name="Mihaltcheva S."/>
            <person name="Morgado L.N."/>
            <person name="Niskanen T."/>
            <person name="Noordeloos M.E."/>
            <person name="Ohm R.A."/>
            <person name="Ortiz-Santana B."/>
            <person name="Ovrebo C."/>
            <person name="Racz N."/>
            <person name="Riley R."/>
            <person name="Savchenko A."/>
            <person name="Shiryaev A."/>
            <person name="Soop K."/>
            <person name="Spirin V."/>
            <person name="Szebenyi C."/>
            <person name="Tomsovsky M."/>
            <person name="Tulloss R.E."/>
            <person name="Uehling J."/>
            <person name="Grigoriev I.V."/>
            <person name="Vagvolgyi C."/>
            <person name="Papp T."/>
            <person name="Martin F.M."/>
            <person name="Miettinen O."/>
            <person name="Hibbett D.S."/>
            <person name="Nagy L.G."/>
        </authorList>
    </citation>
    <scope>NUCLEOTIDE SEQUENCE [LARGE SCALE GENOMIC DNA]</scope>
    <source>
        <strain evidence="8 9">CBS 121175</strain>
    </source>
</reference>
<proteinExistence type="predicted"/>
<keyword evidence="9" id="KW-1185">Reference proteome</keyword>
<evidence type="ECO:0000256" key="4">
    <source>
        <dbReference type="ARBA" id="ARBA00023157"/>
    </source>
</evidence>
<sequence length="172" mass="16978">MRFTTITIALLGAAASASASALYRRQYPDCTASCFAAADFGTCEMSDAACLCASPTFVASTTACFRTECQGEDLENALLVSRTVCEQVGVTLTEPEPTGGEGEPGTSPDPTDDTAPGPASSGGPVVSGGASNTESSGGPRPTNPGAGAGSSAITHGVNGFVAVAALGFSLML</sequence>
<evidence type="ECO:0000313" key="8">
    <source>
        <dbReference type="EMBL" id="TFK28260.1"/>
    </source>
</evidence>
<dbReference type="PROSITE" id="PS52012">
    <property type="entry name" value="CFEM"/>
    <property type="match status" value="1"/>
</dbReference>
<evidence type="ECO:0000256" key="3">
    <source>
        <dbReference type="ARBA" id="ARBA00022729"/>
    </source>
</evidence>
<comment type="subcellular location">
    <subcellularLocation>
        <location evidence="1">Secreted</location>
    </subcellularLocation>
</comment>
<keyword evidence="3 6" id="KW-0732">Signal</keyword>
<feature type="domain" description="CFEM" evidence="7">
    <location>
        <begin position="1"/>
        <end position="112"/>
    </location>
</feature>
<evidence type="ECO:0000256" key="6">
    <source>
        <dbReference type="SAM" id="SignalP"/>
    </source>
</evidence>
<name>A0A5C3L690_COPMA</name>
<evidence type="ECO:0000256" key="2">
    <source>
        <dbReference type="ARBA" id="ARBA00022525"/>
    </source>
</evidence>
<accession>A0A5C3L690</accession>
<feature type="region of interest" description="Disordered" evidence="5">
    <location>
        <begin position="92"/>
        <end position="150"/>
    </location>
</feature>
<evidence type="ECO:0000256" key="1">
    <source>
        <dbReference type="ARBA" id="ARBA00004613"/>
    </source>
</evidence>
<feature type="compositionally biased region" description="Low complexity" evidence="5">
    <location>
        <begin position="92"/>
        <end position="131"/>
    </location>
</feature>
<feature type="chain" id="PRO_5022949570" description="CFEM domain-containing protein" evidence="6">
    <location>
        <begin position="20"/>
        <end position="172"/>
    </location>
</feature>
<keyword evidence="2" id="KW-0964">Secreted</keyword>
<keyword evidence="4" id="KW-1015">Disulfide bond</keyword>
<organism evidence="8 9">
    <name type="scientific">Coprinopsis marcescibilis</name>
    <name type="common">Agaric fungus</name>
    <name type="synonym">Psathyrella marcescibilis</name>
    <dbReference type="NCBI Taxonomy" id="230819"/>
    <lineage>
        <taxon>Eukaryota</taxon>
        <taxon>Fungi</taxon>
        <taxon>Dikarya</taxon>
        <taxon>Basidiomycota</taxon>
        <taxon>Agaricomycotina</taxon>
        <taxon>Agaricomycetes</taxon>
        <taxon>Agaricomycetidae</taxon>
        <taxon>Agaricales</taxon>
        <taxon>Agaricineae</taxon>
        <taxon>Psathyrellaceae</taxon>
        <taxon>Coprinopsis</taxon>
    </lineage>
</organism>
<gene>
    <name evidence="8" type="ORF">FA15DRAFT_665480</name>
</gene>
<dbReference type="EMBL" id="ML210157">
    <property type="protein sequence ID" value="TFK28260.1"/>
    <property type="molecule type" value="Genomic_DNA"/>
</dbReference>
<protein>
    <recommendedName>
        <fullName evidence="7">CFEM domain-containing protein</fullName>
    </recommendedName>
</protein>
<evidence type="ECO:0000259" key="7">
    <source>
        <dbReference type="PROSITE" id="PS52012"/>
    </source>
</evidence>
<dbReference type="GO" id="GO:0005576">
    <property type="term" value="C:extracellular region"/>
    <property type="evidence" value="ECO:0007669"/>
    <property type="project" value="UniProtKB-SubCell"/>
</dbReference>
<feature type="signal peptide" evidence="6">
    <location>
        <begin position="1"/>
        <end position="19"/>
    </location>
</feature>
<dbReference type="AlphaFoldDB" id="A0A5C3L690"/>
<dbReference type="OrthoDB" id="3065412at2759"/>
<evidence type="ECO:0000256" key="5">
    <source>
        <dbReference type="SAM" id="MobiDB-lite"/>
    </source>
</evidence>
<dbReference type="InterPro" id="IPR008427">
    <property type="entry name" value="Extracellular_membr_CFEM_dom"/>
</dbReference>